<dbReference type="GO" id="GO:0006360">
    <property type="term" value="P:transcription by RNA polymerase I"/>
    <property type="evidence" value="ECO:0007669"/>
    <property type="project" value="InterPro"/>
</dbReference>
<feature type="region of interest" description="Disordered" evidence="1">
    <location>
        <begin position="140"/>
        <end position="204"/>
    </location>
</feature>
<accession>A0A0B7A0V4</accession>
<protein>
    <submittedName>
        <fullName evidence="2">Uncharacterized protein</fullName>
    </submittedName>
</protein>
<dbReference type="InterPro" id="IPR013240">
    <property type="entry name" value="DNA-dir_RNA_pol1_su_RPA34"/>
</dbReference>
<gene>
    <name evidence="2" type="primary">ORF87374</name>
    <name evidence="3" type="synonym">ORF87377</name>
</gene>
<feature type="compositionally biased region" description="Basic residues" evidence="1">
    <location>
        <begin position="192"/>
        <end position="204"/>
    </location>
</feature>
<sequence length="204" mass="23064">MSCEIPADFKEENQLLLDLSESDNADVYLIRVPKGFDISKLHGNEFSAGEIKEIKAEVGTNQLTSVYELSAFDGEGLDVSPLIKSRETSATLGHPMKGFLSVNKTYRANLTSSHDVSHLVEPAARVPMPEGLRVRFKPFGADVPYKQPSHRAKKKKRKRKLSLDIPDSESTQDILHVRKRQKTHEEADTQKHFNKKHKNKKMKS</sequence>
<organism evidence="2">
    <name type="scientific">Arion vulgaris</name>
    <dbReference type="NCBI Taxonomy" id="1028688"/>
    <lineage>
        <taxon>Eukaryota</taxon>
        <taxon>Metazoa</taxon>
        <taxon>Spiralia</taxon>
        <taxon>Lophotrochozoa</taxon>
        <taxon>Mollusca</taxon>
        <taxon>Gastropoda</taxon>
        <taxon>Heterobranchia</taxon>
        <taxon>Euthyneura</taxon>
        <taxon>Panpulmonata</taxon>
        <taxon>Eupulmonata</taxon>
        <taxon>Stylommatophora</taxon>
        <taxon>Helicina</taxon>
        <taxon>Arionoidea</taxon>
        <taxon>Arionidae</taxon>
        <taxon>Arion</taxon>
    </lineage>
</organism>
<dbReference type="EMBL" id="HACG01026726">
    <property type="protein sequence ID" value="CEK73591.1"/>
    <property type="molecule type" value="Transcribed_RNA"/>
</dbReference>
<reference evidence="2" key="1">
    <citation type="submission" date="2014-12" db="EMBL/GenBank/DDBJ databases">
        <title>Insight into the proteome of Arion vulgaris.</title>
        <authorList>
            <person name="Aradska J."/>
            <person name="Bulat T."/>
            <person name="Smidak R."/>
            <person name="Sarate P."/>
            <person name="Gangsoo J."/>
            <person name="Sialana F."/>
            <person name="Bilban M."/>
            <person name="Lubec G."/>
        </authorList>
    </citation>
    <scope>NUCLEOTIDE SEQUENCE</scope>
    <source>
        <tissue evidence="2">Skin</tissue>
    </source>
</reference>
<evidence type="ECO:0000256" key="1">
    <source>
        <dbReference type="SAM" id="MobiDB-lite"/>
    </source>
</evidence>
<dbReference type="Pfam" id="PF08208">
    <property type="entry name" value="RNA_polI_A34"/>
    <property type="match status" value="1"/>
</dbReference>
<feature type="compositionally biased region" description="Basic residues" evidence="1">
    <location>
        <begin position="148"/>
        <end position="160"/>
    </location>
</feature>
<dbReference type="EMBL" id="HACG01026725">
    <property type="protein sequence ID" value="CEK73590.1"/>
    <property type="molecule type" value="Transcribed_RNA"/>
</dbReference>
<name>A0A0B7A0V4_9EUPU</name>
<evidence type="ECO:0000313" key="3">
    <source>
        <dbReference type="EMBL" id="CEK73591.1"/>
    </source>
</evidence>
<feature type="non-terminal residue" evidence="2">
    <location>
        <position position="204"/>
    </location>
</feature>
<dbReference type="AlphaFoldDB" id="A0A0B7A0V4"/>
<dbReference type="Gene3D" id="6.20.250.70">
    <property type="match status" value="1"/>
</dbReference>
<evidence type="ECO:0000313" key="2">
    <source>
        <dbReference type="EMBL" id="CEK73590.1"/>
    </source>
</evidence>
<proteinExistence type="predicted"/>